<name>Q17I43_AEDAE</name>
<dbReference type="PaxDb" id="7159-AAEL002473-PB"/>
<protein>
    <submittedName>
        <fullName evidence="2">AAEL002473-PA</fullName>
    </submittedName>
    <submittedName>
        <fullName evidence="3">AAEL002473-PB</fullName>
    </submittedName>
</protein>
<reference evidence="2" key="1">
    <citation type="submission" date="2005-10" db="EMBL/GenBank/DDBJ databases">
        <authorList>
            <person name="Loftus B.J."/>
            <person name="Nene V.M."/>
            <person name="Hannick L.I."/>
            <person name="Bidwell S."/>
            <person name="Haas B."/>
            <person name="Amedeo P."/>
            <person name="Orvis J."/>
            <person name="Wortman J.R."/>
            <person name="White O.R."/>
            <person name="Salzberg S."/>
            <person name="Shumway M."/>
            <person name="Koo H."/>
            <person name="Zhao Y."/>
            <person name="Holmes M."/>
            <person name="Miller J."/>
            <person name="Schatz M."/>
            <person name="Pop M."/>
            <person name="Pai G."/>
            <person name="Utterback T."/>
            <person name="Rogers Y.-H."/>
            <person name="Kravitz S."/>
            <person name="Fraser C.M."/>
        </authorList>
    </citation>
    <scope>NUCLEOTIDE SEQUENCE</scope>
    <source>
        <strain evidence="2">Liverpool</strain>
    </source>
</reference>
<dbReference type="HOGENOM" id="CLU_1604087_0_0_1"/>
<feature type="region of interest" description="Disordered" evidence="1">
    <location>
        <begin position="71"/>
        <end position="103"/>
    </location>
</feature>
<evidence type="ECO:0000256" key="1">
    <source>
        <dbReference type="SAM" id="MobiDB-lite"/>
    </source>
</evidence>
<proteinExistence type="predicted"/>
<dbReference type="Proteomes" id="UP000682892">
    <property type="component" value="Unassembled WGS sequence"/>
</dbReference>
<feature type="compositionally biased region" description="Low complexity" evidence="1">
    <location>
        <begin position="84"/>
        <end position="94"/>
    </location>
</feature>
<accession>Q17I43</accession>
<sequence>MCAPIPLKELLNQLRKEVIMVRLQQIKERMSQQEGSRPSQHRIRQVYQILDVTVDRRDLPADFFQRIPRIPANRPIKKRHGSHRSSSAPPRSSPLTSNFRVHPAFRRFNDQRPVIDRRSAPTSTPRDTVVLRVQVTRLYLMPNQGSHGELNTNVPKNDHTNGDRQL</sequence>
<feature type="region of interest" description="Disordered" evidence="1">
    <location>
        <begin position="110"/>
        <end position="129"/>
    </location>
</feature>
<evidence type="ECO:0000313" key="2">
    <source>
        <dbReference type="EMBL" id="EAT46315.1"/>
    </source>
</evidence>
<dbReference type="AlphaFoldDB" id="Q17I43"/>
<feature type="compositionally biased region" description="Basic and acidic residues" evidence="1">
    <location>
        <begin position="156"/>
        <end position="166"/>
    </location>
</feature>
<reference evidence="2" key="3">
    <citation type="submission" date="2012-09" db="EMBL/GenBank/DDBJ databases">
        <authorList>
            <consortium name="VectorBase"/>
        </authorList>
    </citation>
    <scope>NUCLEOTIDE SEQUENCE</scope>
    <source>
        <strain evidence="2">Liverpool</strain>
    </source>
</reference>
<organism evidence="2 4">
    <name type="scientific">Aedes aegypti</name>
    <name type="common">Yellowfever mosquito</name>
    <name type="synonym">Culex aegypti</name>
    <dbReference type="NCBI Taxonomy" id="7159"/>
    <lineage>
        <taxon>Eukaryota</taxon>
        <taxon>Metazoa</taxon>
        <taxon>Ecdysozoa</taxon>
        <taxon>Arthropoda</taxon>
        <taxon>Hexapoda</taxon>
        <taxon>Insecta</taxon>
        <taxon>Pterygota</taxon>
        <taxon>Neoptera</taxon>
        <taxon>Endopterygota</taxon>
        <taxon>Diptera</taxon>
        <taxon>Nematocera</taxon>
        <taxon>Culicoidea</taxon>
        <taxon>Culicidae</taxon>
        <taxon>Culicinae</taxon>
        <taxon>Aedini</taxon>
        <taxon>Aedes</taxon>
        <taxon>Stegomyia</taxon>
    </lineage>
</organism>
<accession>A6KV34</accession>
<dbReference type="EMBL" id="CH477243">
    <property type="protein sequence ID" value="EAT46315.1"/>
    <property type="molecule type" value="Genomic_DNA"/>
</dbReference>
<feature type="compositionally biased region" description="Polar residues" evidence="1">
    <location>
        <begin position="143"/>
        <end position="155"/>
    </location>
</feature>
<gene>
    <name evidence="2" type="ORF">AaeL_AAEL002473</name>
</gene>
<evidence type="ECO:0000313" key="4">
    <source>
        <dbReference type="Proteomes" id="UP000682892"/>
    </source>
</evidence>
<evidence type="ECO:0000313" key="3">
    <source>
        <dbReference type="EMBL" id="EAT46316.1"/>
    </source>
</evidence>
<feature type="region of interest" description="Disordered" evidence="1">
    <location>
        <begin position="142"/>
        <end position="166"/>
    </location>
</feature>
<reference evidence="2" key="2">
    <citation type="journal article" date="2007" name="Science">
        <title>Genome sequence of Aedes aegypti, a major arbovirus vector.</title>
        <authorList>
            <person name="Nene V."/>
            <person name="Wortman J.R."/>
            <person name="Lawson D."/>
            <person name="Haas B."/>
            <person name="Kodira C."/>
            <person name="Tu Z.J."/>
            <person name="Loftus B."/>
            <person name="Xi Z."/>
            <person name="Megy K."/>
            <person name="Grabherr M."/>
            <person name="Ren Q."/>
            <person name="Zdobnov E.M."/>
            <person name="Lobo N.F."/>
            <person name="Campbell K.S."/>
            <person name="Brown S.E."/>
            <person name="Bonaldo M.F."/>
            <person name="Zhu J."/>
            <person name="Sinkins S.P."/>
            <person name="Hogenkamp D.G."/>
            <person name="Amedeo P."/>
            <person name="Arensburger P."/>
            <person name="Atkinson P.W."/>
            <person name="Bidwell S."/>
            <person name="Biedler J."/>
            <person name="Birney E."/>
            <person name="Bruggner R.V."/>
            <person name="Costas J."/>
            <person name="Coy M.R."/>
            <person name="Crabtree J."/>
            <person name="Crawford M."/>
            <person name="Debruyn B."/>
            <person name="Decaprio D."/>
            <person name="Eiglmeier K."/>
            <person name="Eisenstadt E."/>
            <person name="El-Dorry H."/>
            <person name="Gelbart W.M."/>
            <person name="Gomes S.L."/>
            <person name="Hammond M."/>
            <person name="Hannick L.I."/>
            <person name="Hogan J.R."/>
            <person name="Holmes M.H."/>
            <person name="Jaffe D."/>
            <person name="Johnston J.S."/>
            <person name="Kennedy R.C."/>
            <person name="Koo H."/>
            <person name="Kravitz S."/>
            <person name="Kriventseva E.V."/>
            <person name="Kulp D."/>
            <person name="Labutti K."/>
            <person name="Lee E."/>
            <person name="Li S."/>
            <person name="Lovin D.D."/>
            <person name="Mao C."/>
            <person name="Mauceli E."/>
            <person name="Menck C.F."/>
            <person name="Miller J.R."/>
            <person name="Montgomery P."/>
            <person name="Mori A."/>
            <person name="Nascimento A.L."/>
            <person name="Naveira H.F."/>
            <person name="Nusbaum C."/>
            <person name="O'leary S."/>
            <person name="Orvis J."/>
            <person name="Pertea M."/>
            <person name="Quesneville H."/>
            <person name="Reidenbach K.R."/>
            <person name="Rogers Y.H."/>
            <person name="Roth C.W."/>
            <person name="Schneider J.R."/>
            <person name="Schatz M."/>
            <person name="Shumway M."/>
            <person name="Stanke M."/>
            <person name="Stinson E.O."/>
            <person name="Tubio J.M."/>
            <person name="Vanzee J.P."/>
            <person name="Verjovski-Almeida S."/>
            <person name="Werner D."/>
            <person name="White O."/>
            <person name="Wyder S."/>
            <person name="Zeng Q."/>
            <person name="Zhao Q."/>
            <person name="Zhao Y."/>
            <person name="Hill C.A."/>
            <person name="Raikhel A.S."/>
            <person name="Soares M.B."/>
            <person name="Knudson D.L."/>
            <person name="Lee N.H."/>
            <person name="Galagan J."/>
            <person name="Salzberg S.L."/>
            <person name="Paulsen I.T."/>
            <person name="Dimopoulos G."/>
            <person name="Collins F.H."/>
            <person name="Birren B."/>
            <person name="Fraser-Liggett C.M."/>
            <person name="Severson D.W."/>
        </authorList>
    </citation>
    <scope>NUCLEOTIDE SEQUENCE [LARGE SCALE GENOMIC DNA]</scope>
    <source>
        <strain evidence="2">Liverpool</strain>
    </source>
</reference>
<dbReference type="EMBL" id="CH477243">
    <property type="protein sequence ID" value="EAT46316.1"/>
    <property type="molecule type" value="Genomic_DNA"/>
</dbReference>
<feature type="compositionally biased region" description="Basic and acidic residues" evidence="1">
    <location>
        <begin position="110"/>
        <end position="119"/>
    </location>
</feature>